<proteinExistence type="predicted"/>
<accession>A0ABW1P247</accession>
<comment type="caution">
    <text evidence="2">The sequence shown here is derived from an EMBL/GenBank/DDBJ whole genome shotgun (WGS) entry which is preliminary data.</text>
</comment>
<evidence type="ECO:0000313" key="2">
    <source>
        <dbReference type="EMBL" id="MFC6089524.1"/>
    </source>
</evidence>
<feature type="region of interest" description="Disordered" evidence="1">
    <location>
        <begin position="94"/>
        <end position="114"/>
    </location>
</feature>
<sequence>MTSYEYRAPVDMAADELFGFMARPESLPQHLPGLETTTPEVDTGGRRISWEEGGYRGELVVVDDGPGRSQVAIAVKTEHGGDVRRELEEAVAALSHRATGEAESSATADENSWY</sequence>
<gene>
    <name evidence="2" type="ORF">ACFP3R_09605</name>
</gene>
<organism evidence="2 3">
    <name type="scientific">Saccharothrix lopnurensis</name>
    <dbReference type="NCBI Taxonomy" id="1670621"/>
    <lineage>
        <taxon>Bacteria</taxon>
        <taxon>Bacillati</taxon>
        <taxon>Actinomycetota</taxon>
        <taxon>Actinomycetes</taxon>
        <taxon>Pseudonocardiales</taxon>
        <taxon>Pseudonocardiaceae</taxon>
        <taxon>Saccharothrix</taxon>
    </lineage>
</organism>
<dbReference type="SUPFAM" id="SSF55961">
    <property type="entry name" value="Bet v1-like"/>
    <property type="match status" value="1"/>
</dbReference>
<reference evidence="3" key="1">
    <citation type="journal article" date="2019" name="Int. J. Syst. Evol. Microbiol.">
        <title>The Global Catalogue of Microorganisms (GCM) 10K type strain sequencing project: providing services to taxonomists for standard genome sequencing and annotation.</title>
        <authorList>
            <consortium name="The Broad Institute Genomics Platform"/>
            <consortium name="The Broad Institute Genome Sequencing Center for Infectious Disease"/>
            <person name="Wu L."/>
            <person name="Ma J."/>
        </authorList>
    </citation>
    <scope>NUCLEOTIDE SEQUENCE [LARGE SCALE GENOMIC DNA]</scope>
    <source>
        <strain evidence="3">CGMCC 4.7246</strain>
    </source>
</reference>
<protein>
    <submittedName>
        <fullName evidence="2">SRPBCC family protein</fullName>
    </submittedName>
</protein>
<evidence type="ECO:0000313" key="3">
    <source>
        <dbReference type="Proteomes" id="UP001596220"/>
    </source>
</evidence>
<dbReference type="EMBL" id="JBHSQO010000007">
    <property type="protein sequence ID" value="MFC6089524.1"/>
    <property type="molecule type" value="Genomic_DNA"/>
</dbReference>
<feature type="compositionally biased region" description="Polar residues" evidence="1">
    <location>
        <begin position="102"/>
        <end position="114"/>
    </location>
</feature>
<dbReference type="RefSeq" id="WP_380634771.1">
    <property type="nucleotide sequence ID" value="NZ_JBHSQO010000007.1"/>
</dbReference>
<dbReference type="Proteomes" id="UP001596220">
    <property type="component" value="Unassembled WGS sequence"/>
</dbReference>
<keyword evidence="3" id="KW-1185">Reference proteome</keyword>
<evidence type="ECO:0000256" key="1">
    <source>
        <dbReference type="SAM" id="MobiDB-lite"/>
    </source>
</evidence>
<feature type="region of interest" description="Disordered" evidence="1">
    <location>
        <begin position="26"/>
        <end position="48"/>
    </location>
</feature>
<name>A0ABW1P247_9PSEU</name>